<evidence type="ECO:0000313" key="1">
    <source>
        <dbReference type="EMBL" id="KAL0511203.1"/>
    </source>
</evidence>
<gene>
    <name evidence="1" type="ORF">Q4I30_002098</name>
</gene>
<keyword evidence="1" id="KW-0378">Hydrolase</keyword>
<keyword evidence="2" id="KW-1185">Reference proteome</keyword>
<protein>
    <submittedName>
        <fullName evidence="1">Carboxypeptidase Taq (M32) metallopeptidase</fullName>
    </submittedName>
</protein>
<dbReference type="Gene3D" id="1.10.1370.30">
    <property type="match status" value="1"/>
</dbReference>
<dbReference type="GO" id="GO:0004181">
    <property type="term" value="F:metallocarboxypeptidase activity"/>
    <property type="evidence" value="ECO:0007669"/>
    <property type="project" value="InterPro"/>
</dbReference>
<dbReference type="GO" id="GO:0006508">
    <property type="term" value="P:proteolysis"/>
    <property type="evidence" value="ECO:0007669"/>
    <property type="project" value="InterPro"/>
</dbReference>
<dbReference type="AlphaFoldDB" id="A0AAW3AU81"/>
<dbReference type="InterPro" id="IPR001333">
    <property type="entry name" value="Peptidase_M32_Taq"/>
</dbReference>
<keyword evidence="1" id="KW-0121">Carboxypeptidase</keyword>
<sequence length="251" mass="28855">MTRSNALVERELYVRHLYTASRAALLLKEALLIKDHLAEVNPASLREMSGLHELASQLLELLPRKTQLTALYKDVLVNRRDMDTRPVELPIPIAEENLVMFGRQLMMALWKYVWDVGRYDELPHPFGGMVMEALQMKYCWLPDSRIGCLLATIHERGHTQYRQNCGSRELLGQPVCEAHSMTIHESQSHLVEYLTPALRDSFSDQPALTVDKACKTSQWVACGYNRVKEDEGSCSWHILLRYEIECNVVED</sequence>
<reference evidence="1 2" key="1">
    <citation type="submission" date="2024-02" db="EMBL/GenBank/DDBJ databases">
        <title>FIRST GENOME SEQUENCES OF Leishmania (Viannia) shawi, Leishmania (Viannia) lindenbergi AND Leishmania (Viannia) utingensis.</title>
        <authorList>
            <person name="Resadore F."/>
            <person name="Custodio M.G.F."/>
            <person name="Boite M.C."/>
            <person name="Cupolillo E."/>
            <person name="Ferreira G.E.M."/>
        </authorList>
    </citation>
    <scope>NUCLEOTIDE SEQUENCE [LARGE SCALE GENOMIC DNA]</scope>
    <source>
        <strain evidence="1 2">ITUB/BR/1977/M4964</strain>
    </source>
</reference>
<dbReference type="Pfam" id="PF02074">
    <property type="entry name" value="Peptidase_M32"/>
    <property type="match status" value="1"/>
</dbReference>
<dbReference type="PANTHER" id="PTHR34217">
    <property type="entry name" value="METAL-DEPENDENT CARBOXYPEPTIDASE"/>
    <property type="match status" value="1"/>
</dbReference>
<accession>A0AAW3AU81</accession>
<proteinExistence type="predicted"/>
<evidence type="ECO:0000313" key="2">
    <source>
        <dbReference type="Proteomes" id="UP001482455"/>
    </source>
</evidence>
<dbReference type="PANTHER" id="PTHR34217:SF1">
    <property type="entry name" value="CARBOXYPEPTIDASE 1"/>
    <property type="match status" value="1"/>
</dbReference>
<name>A0AAW3AU81_9TRYP</name>
<dbReference type="EMBL" id="JBAMZL010000015">
    <property type="protein sequence ID" value="KAL0511203.1"/>
    <property type="molecule type" value="Genomic_DNA"/>
</dbReference>
<dbReference type="Proteomes" id="UP001482455">
    <property type="component" value="Unassembled WGS sequence"/>
</dbReference>
<dbReference type="SUPFAM" id="SSF55486">
    <property type="entry name" value="Metalloproteases ('zincins'), catalytic domain"/>
    <property type="match status" value="1"/>
</dbReference>
<comment type="caution">
    <text evidence="1">The sequence shown here is derived from an EMBL/GenBank/DDBJ whole genome shotgun (WGS) entry which is preliminary data.</text>
</comment>
<organism evidence="1 2">
    <name type="scientific">Leishmania utingensis</name>
    <dbReference type="NCBI Taxonomy" id="653362"/>
    <lineage>
        <taxon>Eukaryota</taxon>
        <taxon>Discoba</taxon>
        <taxon>Euglenozoa</taxon>
        <taxon>Kinetoplastea</taxon>
        <taxon>Metakinetoplastina</taxon>
        <taxon>Trypanosomatida</taxon>
        <taxon>Trypanosomatidae</taxon>
        <taxon>Leishmaniinae</taxon>
        <taxon>Leishmania</taxon>
    </lineage>
</organism>
<keyword evidence="1" id="KW-0645">Protease</keyword>